<dbReference type="STRING" id="1783.BST44_25200"/>
<evidence type="ECO:0000256" key="1">
    <source>
        <dbReference type="SAM" id="MobiDB-lite"/>
    </source>
</evidence>
<dbReference type="OrthoDB" id="4739216at2"/>
<dbReference type="AlphaFoldDB" id="A0A1X0K3C7"/>
<reference evidence="2 3" key="1">
    <citation type="submission" date="2017-02" db="EMBL/GenBank/DDBJ databases">
        <title>The new phylogeny of genus Mycobacterium.</title>
        <authorList>
            <person name="Tortoli E."/>
            <person name="Trovato A."/>
            <person name="Cirillo D.M."/>
        </authorList>
    </citation>
    <scope>NUCLEOTIDE SEQUENCE [LARGE SCALE GENOMIC DNA]</scope>
    <source>
        <strain evidence="2 3">DSM 43992</strain>
    </source>
</reference>
<sequence>MASDHARQEAKSVTAASAGSRYPRTRRISFPFGGDGGTHGKYFVNDDIVFSHFVANLSGAFPSGEELFIRSVRRFSDEPPVSLRVTPRRRENGGRVACRRRR</sequence>
<gene>
    <name evidence="2" type="ORF">BST44_25200</name>
</gene>
<dbReference type="InterPro" id="IPR016516">
    <property type="entry name" value="UCP07580"/>
</dbReference>
<dbReference type="EMBL" id="MVIJ01000059">
    <property type="protein sequence ID" value="ORB69644.1"/>
    <property type="molecule type" value="Genomic_DNA"/>
</dbReference>
<dbReference type="Pfam" id="PF10118">
    <property type="entry name" value="Metal_hydrol"/>
    <property type="match status" value="1"/>
</dbReference>
<organism evidence="2 3">
    <name type="scientific">Mycobacterium scrofulaceum</name>
    <dbReference type="NCBI Taxonomy" id="1783"/>
    <lineage>
        <taxon>Bacteria</taxon>
        <taxon>Bacillati</taxon>
        <taxon>Actinomycetota</taxon>
        <taxon>Actinomycetes</taxon>
        <taxon>Mycobacteriales</taxon>
        <taxon>Mycobacteriaceae</taxon>
        <taxon>Mycobacterium</taxon>
    </lineage>
</organism>
<accession>A0A1X0K3C7</accession>
<feature type="compositionally biased region" description="Basic and acidic residues" evidence="1">
    <location>
        <begin position="1"/>
        <end position="10"/>
    </location>
</feature>
<dbReference type="Proteomes" id="UP000192601">
    <property type="component" value="Unassembled WGS sequence"/>
</dbReference>
<evidence type="ECO:0000313" key="3">
    <source>
        <dbReference type="Proteomes" id="UP000192601"/>
    </source>
</evidence>
<name>A0A1X0K3C7_MYCSC</name>
<proteinExistence type="predicted"/>
<comment type="caution">
    <text evidence="2">The sequence shown here is derived from an EMBL/GenBank/DDBJ whole genome shotgun (WGS) entry which is preliminary data.</text>
</comment>
<protein>
    <submittedName>
        <fullName evidence="2">Uncharacterized protein</fullName>
    </submittedName>
</protein>
<keyword evidence="3" id="KW-1185">Reference proteome</keyword>
<feature type="region of interest" description="Disordered" evidence="1">
    <location>
        <begin position="1"/>
        <end position="27"/>
    </location>
</feature>
<evidence type="ECO:0000313" key="2">
    <source>
        <dbReference type="EMBL" id="ORB69644.1"/>
    </source>
</evidence>